<keyword evidence="3" id="KW-1003">Cell membrane</keyword>
<protein>
    <submittedName>
        <fullName evidence="9">Sugar ABC transporter permease</fullName>
    </submittedName>
</protein>
<dbReference type="SUPFAM" id="SSF161098">
    <property type="entry name" value="MetI-like"/>
    <property type="match status" value="1"/>
</dbReference>
<dbReference type="Gene3D" id="1.10.3720.10">
    <property type="entry name" value="MetI-like"/>
    <property type="match status" value="1"/>
</dbReference>
<keyword evidence="4 7" id="KW-0812">Transmembrane</keyword>
<accession>A0A7D5IQ91</accession>
<sequence length="324" mass="35749">MTLDTASGRAGLADSAATRTIVTGRRAGHRRRHAGDRGEQRIAWGFLAPFLVAFALFLVWPLLHGLYLSFTDQSLTGAGGSFVGATNYIEALGDPVMWRSLGNTAWFTVLSTVPLVLLALVMALLVQRGLPGQWLWRLSFFMPYLLASTVISQIWVWIFNPQIGAANGILEALGLEPIAWLQNPDTNMLAIVIATVWWTVGFNFLLYLAALQNIPETQYEAASIDGAGEWRKLFSITVPQLGQITVLIVILQVLASLKLFDQAYQMLGGIASETTRSIVQYIYESGFVGYRFGYSAAISYVFFAVIVVIGVIQALVTRRRREHS</sequence>
<dbReference type="InterPro" id="IPR000515">
    <property type="entry name" value="MetI-like"/>
</dbReference>
<keyword evidence="6 7" id="KW-0472">Membrane</keyword>
<dbReference type="GO" id="GO:0055085">
    <property type="term" value="P:transmembrane transport"/>
    <property type="evidence" value="ECO:0007669"/>
    <property type="project" value="InterPro"/>
</dbReference>
<name>A0A7D5IQ91_9MICO</name>
<evidence type="ECO:0000256" key="4">
    <source>
        <dbReference type="ARBA" id="ARBA00022692"/>
    </source>
</evidence>
<dbReference type="RefSeq" id="WP_178011487.1">
    <property type="nucleotide sequence ID" value="NZ_CP058316.1"/>
</dbReference>
<evidence type="ECO:0000259" key="8">
    <source>
        <dbReference type="PROSITE" id="PS50928"/>
    </source>
</evidence>
<dbReference type="CDD" id="cd06261">
    <property type="entry name" value="TM_PBP2"/>
    <property type="match status" value="1"/>
</dbReference>
<dbReference type="EMBL" id="CP058316">
    <property type="protein sequence ID" value="QLD11501.1"/>
    <property type="molecule type" value="Genomic_DNA"/>
</dbReference>
<comment type="subcellular location">
    <subcellularLocation>
        <location evidence="1 7">Cell membrane</location>
        <topology evidence="1 7">Multi-pass membrane protein</topology>
    </subcellularLocation>
</comment>
<dbReference type="PANTHER" id="PTHR30193:SF41">
    <property type="entry name" value="DIACETYLCHITOBIOSE UPTAKE SYSTEM PERMEASE PROTEIN NGCF"/>
    <property type="match status" value="1"/>
</dbReference>
<dbReference type="Proteomes" id="UP000509638">
    <property type="component" value="Chromosome"/>
</dbReference>
<feature type="transmembrane region" description="Helical" evidence="7">
    <location>
        <begin position="105"/>
        <end position="126"/>
    </location>
</feature>
<dbReference type="InterPro" id="IPR035906">
    <property type="entry name" value="MetI-like_sf"/>
</dbReference>
<reference evidence="9 10" key="1">
    <citation type="submission" date="2020-06" db="EMBL/GenBank/DDBJ databases">
        <authorList>
            <person name="Jo H."/>
        </authorList>
    </citation>
    <scope>NUCLEOTIDE SEQUENCE [LARGE SCALE GENOMIC DNA]</scope>
    <source>
        <strain evidence="9 10">I46</strain>
    </source>
</reference>
<feature type="transmembrane region" description="Helical" evidence="7">
    <location>
        <begin position="241"/>
        <end position="260"/>
    </location>
</feature>
<proteinExistence type="inferred from homology"/>
<evidence type="ECO:0000256" key="5">
    <source>
        <dbReference type="ARBA" id="ARBA00022989"/>
    </source>
</evidence>
<feature type="transmembrane region" description="Helical" evidence="7">
    <location>
        <begin position="138"/>
        <end position="158"/>
    </location>
</feature>
<dbReference type="PANTHER" id="PTHR30193">
    <property type="entry name" value="ABC TRANSPORTER PERMEASE PROTEIN"/>
    <property type="match status" value="1"/>
</dbReference>
<feature type="transmembrane region" description="Helical" evidence="7">
    <location>
        <begin position="292"/>
        <end position="316"/>
    </location>
</feature>
<evidence type="ECO:0000256" key="6">
    <source>
        <dbReference type="ARBA" id="ARBA00023136"/>
    </source>
</evidence>
<evidence type="ECO:0000256" key="1">
    <source>
        <dbReference type="ARBA" id="ARBA00004651"/>
    </source>
</evidence>
<evidence type="ECO:0000256" key="7">
    <source>
        <dbReference type="RuleBase" id="RU363032"/>
    </source>
</evidence>
<evidence type="ECO:0000256" key="3">
    <source>
        <dbReference type="ARBA" id="ARBA00022475"/>
    </source>
</evidence>
<comment type="similarity">
    <text evidence="7">Belongs to the binding-protein-dependent transport system permease family.</text>
</comment>
<dbReference type="Pfam" id="PF00528">
    <property type="entry name" value="BPD_transp_1"/>
    <property type="match status" value="1"/>
</dbReference>
<dbReference type="PROSITE" id="PS50928">
    <property type="entry name" value="ABC_TM1"/>
    <property type="match status" value="1"/>
</dbReference>
<feature type="transmembrane region" description="Helical" evidence="7">
    <location>
        <begin position="42"/>
        <end position="63"/>
    </location>
</feature>
<feature type="domain" description="ABC transmembrane type-1" evidence="8">
    <location>
        <begin position="101"/>
        <end position="313"/>
    </location>
</feature>
<evidence type="ECO:0000313" key="9">
    <source>
        <dbReference type="EMBL" id="QLD11501.1"/>
    </source>
</evidence>
<gene>
    <name evidence="9" type="ORF">HW566_06780</name>
</gene>
<keyword evidence="2 7" id="KW-0813">Transport</keyword>
<dbReference type="AlphaFoldDB" id="A0A7D5IQ91"/>
<keyword evidence="5 7" id="KW-1133">Transmembrane helix</keyword>
<evidence type="ECO:0000256" key="2">
    <source>
        <dbReference type="ARBA" id="ARBA00022448"/>
    </source>
</evidence>
<feature type="transmembrane region" description="Helical" evidence="7">
    <location>
        <begin position="188"/>
        <end position="210"/>
    </location>
</feature>
<evidence type="ECO:0000313" key="10">
    <source>
        <dbReference type="Proteomes" id="UP000509638"/>
    </source>
</evidence>
<dbReference type="GO" id="GO:0005886">
    <property type="term" value="C:plasma membrane"/>
    <property type="evidence" value="ECO:0007669"/>
    <property type="project" value="UniProtKB-SubCell"/>
</dbReference>
<organism evidence="9 10">
    <name type="scientific">Microbacterium oleivorans</name>
    <dbReference type="NCBI Taxonomy" id="273677"/>
    <lineage>
        <taxon>Bacteria</taxon>
        <taxon>Bacillati</taxon>
        <taxon>Actinomycetota</taxon>
        <taxon>Actinomycetes</taxon>
        <taxon>Micrococcales</taxon>
        <taxon>Microbacteriaceae</taxon>
        <taxon>Microbacterium</taxon>
    </lineage>
</organism>
<dbReference type="InterPro" id="IPR051393">
    <property type="entry name" value="ABC_transporter_permease"/>
</dbReference>